<evidence type="ECO:0000256" key="2">
    <source>
        <dbReference type="ARBA" id="ARBA00022884"/>
    </source>
</evidence>
<reference evidence="5 6" key="1">
    <citation type="journal article" date="2013" name="Antonie Van Leeuwenhoek">
        <title>Dongia rigui sp. nov., isolated from freshwater of a large wetland in Korea.</title>
        <authorList>
            <person name="Baik K.S."/>
            <person name="Hwang Y.M."/>
            <person name="Choi J.S."/>
            <person name="Kwon J."/>
            <person name="Seong C.N."/>
        </authorList>
    </citation>
    <scope>NUCLEOTIDE SEQUENCE [LARGE SCALE GENOMIC DNA]</scope>
    <source>
        <strain evidence="5 6">04SU4-P</strain>
    </source>
</reference>
<dbReference type="InterPro" id="IPR012340">
    <property type="entry name" value="NA-bd_OB-fold"/>
</dbReference>
<dbReference type="PROSITE" id="PS50886">
    <property type="entry name" value="TRBD"/>
    <property type="match status" value="1"/>
</dbReference>
<evidence type="ECO:0000256" key="1">
    <source>
        <dbReference type="ARBA" id="ARBA00022555"/>
    </source>
</evidence>
<evidence type="ECO:0000259" key="4">
    <source>
        <dbReference type="PROSITE" id="PS50886"/>
    </source>
</evidence>
<keyword evidence="1 3" id="KW-0820">tRNA-binding</keyword>
<dbReference type="NCBIfam" id="TIGR02222">
    <property type="entry name" value="chap_CsaA"/>
    <property type="match status" value="1"/>
</dbReference>
<dbReference type="CDD" id="cd02798">
    <property type="entry name" value="tRNA_bind_CsaA"/>
    <property type="match status" value="1"/>
</dbReference>
<proteinExistence type="predicted"/>
<keyword evidence="6" id="KW-1185">Reference proteome</keyword>
<dbReference type="RefSeq" id="WP_320499842.1">
    <property type="nucleotide sequence ID" value="NZ_JAXCLX010000001.1"/>
</dbReference>
<evidence type="ECO:0000313" key="6">
    <source>
        <dbReference type="Proteomes" id="UP001271769"/>
    </source>
</evidence>
<keyword evidence="2 3" id="KW-0694">RNA-binding</keyword>
<organism evidence="5 6">
    <name type="scientific">Dongia rigui</name>
    <dbReference type="NCBI Taxonomy" id="940149"/>
    <lineage>
        <taxon>Bacteria</taxon>
        <taxon>Pseudomonadati</taxon>
        <taxon>Pseudomonadota</taxon>
        <taxon>Alphaproteobacteria</taxon>
        <taxon>Rhodospirillales</taxon>
        <taxon>Dongiaceae</taxon>
        <taxon>Dongia</taxon>
    </lineage>
</organism>
<dbReference type="InterPro" id="IPR008231">
    <property type="entry name" value="CsaA"/>
</dbReference>
<dbReference type="SUPFAM" id="SSF50249">
    <property type="entry name" value="Nucleic acid-binding proteins"/>
    <property type="match status" value="1"/>
</dbReference>
<dbReference type="NCBIfam" id="NF007495">
    <property type="entry name" value="PRK10089.1-4"/>
    <property type="match status" value="1"/>
</dbReference>
<name>A0ABU5DVT5_9PROT</name>
<dbReference type="EMBL" id="JAXCLX010000001">
    <property type="protein sequence ID" value="MDY0871412.1"/>
    <property type="molecule type" value="Genomic_DNA"/>
</dbReference>
<evidence type="ECO:0000313" key="5">
    <source>
        <dbReference type="EMBL" id="MDY0871412.1"/>
    </source>
</evidence>
<dbReference type="PANTHER" id="PTHR11586:SF37">
    <property type="entry name" value="TRNA-BINDING DOMAIN-CONTAINING PROTEIN"/>
    <property type="match status" value="1"/>
</dbReference>
<comment type="caution">
    <text evidence="5">The sequence shown here is derived from an EMBL/GenBank/DDBJ whole genome shotgun (WGS) entry which is preliminary data.</text>
</comment>
<dbReference type="PANTHER" id="PTHR11586">
    <property type="entry name" value="TRNA-AMINOACYLATION COFACTOR ARC1 FAMILY MEMBER"/>
    <property type="match status" value="1"/>
</dbReference>
<feature type="domain" description="TRNA-binding" evidence="4">
    <location>
        <begin position="16"/>
        <end position="120"/>
    </location>
</feature>
<gene>
    <name evidence="5" type="ORF">SMD31_05745</name>
</gene>
<evidence type="ECO:0000256" key="3">
    <source>
        <dbReference type="PROSITE-ProRule" id="PRU00209"/>
    </source>
</evidence>
<dbReference type="Pfam" id="PF01588">
    <property type="entry name" value="tRNA_bind"/>
    <property type="match status" value="1"/>
</dbReference>
<dbReference type="NCBIfam" id="NF007494">
    <property type="entry name" value="PRK10089.1-3"/>
    <property type="match status" value="1"/>
</dbReference>
<protein>
    <submittedName>
        <fullName evidence="5">tRNA-binding protein</fullName>
    </submittedName>
</protein>
<dbReference type="Gene3D" id="2.40.50.140">
    <property type="entry name" value="Nucleic acid-binding proteins"/>
    <property type="match status" value="1"/>
</dbReference>
<dbReference type="InterPro" id="IPR002547">
    <property type="entry name" value="tRNA-bd_dom"/>
</dbReference>
<dbReference type="Proteomes" id="UP001271769">
    <property type="component" value="Unassembled WGS sequence"/>
</dbReference>
<accession>A0ABU5DVT5</accession>
<sequence>MSTAPEPIAAEITYDDFRKVDIRVGTIVAAEPYPEARRPAYKLTIDFGPELGQKRSSAQITKRYTLDELVGRQVAAVANFPKKQIGKFMSEVLVLGFPDEHGEVVLISPTLGIPNGGRLY</sequence>
<dbReference type="InterPro" id="IPR051270">
    <property type="entry name" value="Tyrosine-tRNA_ligase_regulator"/>
</dbReference>